<dbReference type="Pfam" id="PF19187">
    <property type="entry name" value="HTH_PafC"/>
    <property type="match status" value="1"/>
</dbReference>
<proteinExistence type="predicted"/>
<accession>A0A6J6EMB2</accession>
<dbReference type="InterPro" id="IPR028349">
    <property type="entry name" value="PafC-like"/>
</dbReference>
<dbReference type="PROSITE" id="PS52050">
    <property type="entry name" value="WYL"/>
    <property type="match status" value="1"/>
</dbReference>
<dbReference type="InterPro" id="IPR043839">
    <property type="entry name" value="PafC_HTH"/>
</dbReference>
<evidence type="ECO:0000313" key="4">
    <source>
        <dbReference type="EMBL" id="CAB4576549.1"/>
    </source>
</evidence>
<dbReference type="PIRSF" id="PIRSF016838">
    <property type="entry name" value="PafC"/>
    <property type="match status" value="1"/>
</dbReference>
<sequence>MTRRGPRPVNLRLRRLLVMLPWLQERGTVSTAEMAEHFGMSVDDLMADLTLASLCGVSQDPRDLIDLWVDEEAVHFGIPKYFNRPLRLTAPEAFSLVASARAAGNLAGSEVGGALNRAVAKVAAAMGIDDAGGLVVEMETPDRVADFVRAAEESREVVIVHWSPASGESVERRIVPVEVFTESDHWYVRALDLGVDAERIFRLDRIEGHETGGIRERVDLGPRRPWFADSSETTKVTIEMDPAWMWVLEQYPGVVIDDDTTAKRKNWVRVSMPVSSERWLQRVLLRLGSNARVVSPTEWVGLATDTARLVRARYDTK</sequence>
<dbReference type="Pfam" id="PF25583">
    <property type="entry name" value="WCX"/>
    <property type="match status" value="1"/>
</dbReference>
<feature type="domain" description="WCX" evidence="3">
    <location>
        <begin position="233"/>
        <end position="303"/>
    </location>
</feature>
<dbReference type="PANTHER" id="PTHR34580:SF1">
    <property type="entry name" value="PROTEIN PAFC"/>
    <property type="match status" value="1"/>
</dbReference>
<protein>
    <submittedName>
        <fullName evidence="4">Unannotated protein</fullName>
    </submittedName>
</protein>
<dbReference type="InterPro" id="IPR051534">
    <property type="entry name" value="CBASS_pafABC_assoc_protein"/>
</dbReference>
<feature type="domain" description="WYL" evidence="1">
    <location>
        <begin position="146"/>
        <end position="208"/>
    </location>
</feature>
<dbReference type="InterPro" id="IPR057727">
    <property type="entry name" value="WCX_dom"/>
</dbReference>
<dbReference type="EMBL" id="CAEZTS010000047">
    <property type="protein sequence ID" value="CAB4576549.1"/>
    <property type="molecule type" value="Genomic_DNA"/>
</dbReference>
<dbReference type="InterPro" id="IPR026881">
    <property type="entry name" value="WYL_dom"/>
</dbReference>
<dbReference type="AlphaFoldDB" id="A0A6J6EMB2"/>
<dbReference type="Pfam" id="PF13280">
    <property type="entry name" value="WYL"/>
    <property type="match status" value="1"/>
</dbReference>
<evidence type="ECO:0000259" key="2">
    <source>
        <dbReference type="Pfam" id="PF19187"/>
    </source>
</evidence>
<dbReference type="PANTHER" id="PTHR34580">
    <property type="match status" value="1"/>
</dbReference>
<feature type="domain" description="PafC HTH" evidence="2">
    <location>
        <begin position="12"/>
        <end position="123"/>
    </location>
</feature>
<name>A0A6J6EMB2_9ZZZZ</name>
<evidence type="ECO:0000259" key="3">
    <source>
        <dbReference type="Pfam" id="PF25583"/>
    </source>
</evidence>
<gene>
    <name evidence="4" type="ORF">UFOPK1722_00710</name>
</gene>
<organism evidence="4">
    <name type="scientific">freshwater metagenome</name>
    <dbReference type="NCBI Taxonomy" id="449393"/>
    <lineage>
        <taxon>unclassified sequences</taxon>
        <taxon>metagenomes</taxon>
        <taxon>ecological metagenomes</taxon>
    </lineage>
</organism>
<reference evidence="4" key="1">
    <citation type="submission" date="2020-05" db="EMBL/GenBank/DDBJ databases">
        <authorList>
            <person name="Chiriac C."/>
            <person name="Salcher M."/>
            <person name="Ghai R."/>
            <person name="Kavagutti S V."/>
        </authorList>
    </citation>
    <scope>NUCLEOTIDE SEQUENCE</scope>
</reference>
<evidence type="ECO:0000259" key="1">
    <source>
        <dbReference type="Pfam" id="PF13280"/>
    </source>
</evidence>